<dbReference type="InterPro" id="IPR000914">
    <property type="entry name" value="SBP_5_dom"/>
</dbReference>
<evidence type="ECO:0000256" key="2">
    <source>
        <dbReference type="ARBA" id="ARBA00022448"/>
    </source>
</evidence>
<comment type="caution">
    <text evidence="6">The sequence shown here is derived from an EMBL/GenBank/DDBJ whole genome shotgun (WGS) entry which is preliminary data.</text>
</comment>
<dbReference type="AlphaFoldDB" id="A0A0G1MLX2"/>
<name>A0A0G1MLX2_9BACT</name>
<reference evidence="6 7" key="1">
    <citation type="journal article" date="2015" name="Nature">
        <title>rRNA introns, odd ribosomes, and small enigmatic genomes across a large radiation of phyla.</title>
        <authorList>
            <person name="Brown C.T."/>
            <person name="Hug L.A."/>
            <person name="Thomas B.C."/>
            <person name="Sharon I."/>
            <person name="Castelle C.J."/>
            <person name="Singh A."/>
            <person name="Wilkins M.J."/>
            <person name="Williams K.H."/>
            <person name="Banfield J.F."/>
        </authorList>
    </citation>
    <scope>NUCLEOTIDE SEQUENCE [LARGE SCALE GENOMIC DNA]</scope>
</reference>
<dbReference type="Gene3D" id="3.40.190.10">
    <property type="entry name" value="Periplasmic binding protein-like II"/>
    <property type="match status" value="1"/>
</dbReference>
<dbReference type="EMBL" id="LCJQ01000005">
    <property type="protein sequence ID" value="KKT81807.1"/>
    <property type="molecule type" value="Genomic_DNA"/>
</dbReference>
<evidence type="ECO:0000313" key="7">
    <source>
        <dbReference type="Proteomes" id="UP000034595"/>
    </source>
</evidence>
<dbReference type="GO" id="GO:1904680">
    <property type="term" value="F:peptide transmembrane transporter activity"/>
    <property type="evidence" value="ECO:0007669"/>
    <property type="project" value="TreeGrafter"/>
</dbReference>
<sequence>MKNLLSSLNRIFSKRFILPFEGRFTLALAAFSNREKQIFFGAMGVLVGTTIVLMLWVNKSYIVPVPTYGGTLIEGVLNTPAHINPLLAGGEIGSEADRDISALVYSGLLRAGANGNFVPDLAERYEISDDGLSYTFWLKEDLEWHDGEKITADDIVFTIKTAQDSRMKSPKRASWDGVGVEKINDLTVLFTLKKPYVPFLENTTMGILPKHIWENVDFNRFDTNKYNREPIGSGPYKIDAIKTTNQDGDEIPVSYTLNSFKKFALGRPYVNTIKFVFAKSEDDLVKMLKDGTVDAINSISHEQGKILSESGYRVEHTPLPRVLAVFFNQNEAPIFAESAVREALGLSIDKQEIINKALAGYGVLLDTLLPPGALGYEKTKEQKPLEERLTTARTILQKAGWSFSEQQGVWQKKTSKETLVLRFTLATSEAPELRAVVEELKTSWAKLGVPVDIRVFATGDFKETIVRPRKFDALFFGQVLGRDSDPYPFWHSSQRSDPGLNIALYANTRVDTILTDARGEEDEEDRLKLYKSFIKETSTDNPAIPLYAPEFIYLLPQKINGVSLESVTIPSERFLNVYRWYIETDSVWSIFTR</sequence>
<dbReference type="GO" id="GO:0042597">
    <property type="term" value="C:periplasmic space"/>
    <property type="evidence" value="ECO:0007669"/>
    <property type="project" value="UniProtKB-ARBA"/>
</dbReference>
<feature type="transmembrane region" description="Helical" evidence="4">
    <location>
        <begin position="38"/>
        <end position="57"/>
    </location>
</feature>
<dbReference type="PANTHER" id="PTHR30290">
    <property type="entry name" value="PERIPLASMIC BINDING COMPONENT OF ABC TRANSPORTER"/>
    <property type="match status" value="1"/>
</dbReference>
<evidence type="ECO:0000313" key="6">
    <source>
        <dbReference type="EMBL" id="KKT81807.1"/>
    </source>
</evidence>
<dbReference type="Pfam" id="PF00496">
    <property type="entry name" value="SBP_bac_5"/>
    <property type="match status" value="1"/>
</dbReference>
<keyword evidence="4" id="KW-0472">Membrane</keyword>
<organism evidence="6 7">
    <name type="scientific">Candidatus Azambacteria bacterium GW2011_GWA1_44_9</name>
    <dbReference type="NCBI Taxonomy" id="1618610"/>
    <lineage>
        <taxon>Bacteria</taxon>
        <taxon>Candidatus Azamiibacteriota</taxon>
    </lineage>
</organism>
<dbReference type="PIRSF" id="PIRSF002741">
    <property type="entry name" value="MppA"/>
    <property type="match status" value="1"/>
</dbReference>
<evidence type="ECO:0000259" key="5">
    <source>
        <dbReference type="Pfam" id="PF00496"/>
    </source>
</evidence>
<evidence type="ECO:0000256" key="4">
    <source>
        <dbReference type="SAM" id="Phobius"/>
    </source>
</evidence>
<dbReference type="InterPro" id="IPR039424">
    <property type="entry name" value="SBP_5"/>
</dbReference>
<dbReference type="SUPFAM" id="SSF53850">
    <property type="entry name" value="Periplasmic binding protein-like II"/>
    <property type="match status" value="1"/>
</dbReference>
<proteinExistence type="inferred from homology"/>
<dbReference type="GO" id="GO:0015833">
    <property type="term" value="P:peptide transport"/>
    <property type="evidence" value="ECO:0007669"/>
    <property type="project" value="TreeGrafter"/>
</dbReference>
<comment type="similarity">
    <text evidence="1">Belongs to the bacterial solute-binding protein 5 family.</text>
</comment>
<evidence type="ECO:0000256" key="3">
    <source>
        <dbReference type="ARBA" id="ARBA00022729"/>
    </source>
</evidence>
<dbReference type="InterPro" id="IPR030678">
    <property type="entry name" value="Peptide/Ni-bd"/>
</dbReference>
<evidence type="ECO:0000256" key="1">
    <source>
        <dbReference type="ARBA" id="ARBA00005695"/>
    </source>
</evidence>
<gene>
    <name evidence="6" type="ORF">UW78_C0005G0026</name>
</gene>
<feature type="domain" description="Solute-binding protein family 5" evidence="5">
    <location>
        <begin position="117"/>
        <end position="493"/>
    </location>
</feature>
<protein>
    <recommendedName>
        <fullName evidence="5">Solute-binding protein family 5 domain-containing protein</fullName>
    </recommendedName>
</protein>
<keyword evidence="4" id="KW-0812">Transmembrane</keyword>
<dbReference type="GO" id="GO:0043190">
    <property type="term" value="C:ATP-binding cassette (ABC) transporter complex"/>
    <property type="evidence" value="ECO:0007669"/>
    <property type="project" value="InterPro"/>
</dbReference>
<keyword evidence="3" id="KW-0732">Signal</keyword>
<dbReference type="Proteomes" id="UP000034595">
    <property type="component" value="Unassembled WGS sequence"/>
</dbReference>
<keyword evidence="2" id="KW-0813">Transport</keyword>
<dbReference type="Gene3D" id="3.10.105.10">
    <property type="entry name" value="Dipeptide-binding Protein, Domain 3"/>
    <property type="match status" value="1"/>
</dbReference>
<accession>A0A0G1MLX2</accession>
<dbReference type="Gene3D" id="3.90.76.10">
    <property type="entry name" value="Dipeptide-binding Protein, Domain 1"/>
    <property type="match status" value="1"/>
</dbReference>
<dbReference type="PANTHER" id="PTHR30290:SF9">
    <property type="entry name" value="OLIGOPEPTIDE-BINDING PROTEIN APPA"/>
    <property type="match status" value="1"/>
</dbReference>
<keyword evidence="4" id="KW-1133">Transmembrane helix</keyword>